<dbReference type="EMBL" id="CAJVPJ010004539">
    <property type="protein sequence ID" value="CAG8653009.1"/>
    <property type="molecule type" value="Genomic_DNA"/>
</dbReference>
<sequence>MDKNLPEKVVERMKELASSLNKWNHDYWVLNQPSVEDTVYDKHLKELEELEKKYNFIFPGSPTQKVGHSVSKKFRPVVRKIPMLSLDSVDNYEDLLRFDERVKKILKIEQEIDYVGE</sequence>
<proteinExistence type="predicted"/>
<comment type="caution">
    <text evidence="1">The sequence shown here is derived from an EMBL/GenBank/DDBJ whole genome shotgun (WGS) entry which is preliminary data.</text>
</comment>
<evidence type="ECO:0000313" key="1">
    <source>
        <dbReference type="EMBL" id="CAG8653009.1"/>
    </source>
</evidence>
<name>A0A9N9H2F7_9GLOM</name>
<dbReference type="Gene3D" id="1.10.287.610">
    <property type="entry name" value="Helix hairpin bin"/>
    <property type="match status" value="1"/>
</dbReference>
<dbReference type="AlphaFoldDB" id="A0A9N9H2F7"/>
<evidence type="ECO:0000313" key="2">
    <source>
        <dbReference type="Proteomes" id="UP000789572"/>
    </source>
</evidence>
<dbReference type="SUPFAM" id="SSF56091">
    <property type="entry name" value="DNA ligase/mRNA capping enzyme, catalytic domain"/>
    <property type="match status" value="1"/>
</dbReference>
<gene>
    <name evidence="1" type="ORF">POCULU_LOCUS10052</name>
</gene>
<protein>
    <submittedName>
        <fullName evidence="1">3029_t:CDS:1</fullName>
    </submittedName>
</protein>
<dbReference type="Proteomes" id="UP000789572">
    <property type="component" value="Unassembled WGS sequence"/>
</dbReference>
<dbReference type="OrthoDB" id="19145at2759"/>
<reference evidence="1" key="1">
    <citation type="submission" date="2021-06" db="EMBL/GenBank/DDBJ databases">
        <authorList>
            <person name="Kallberg Y."/>
            <person name="Tangrot J."/>
            <person name="Rosling A."/>
        </authorList>
    </citation>
    <scope>NUCLEOTIDE SEQUENCE</scope>
    <source>
        <strain evidence="1">IA702</strain>
    </source>
</reference>
<organism evidence="1 2">
    <name type="scientific">Paraglomus occultum</name>
    <dbReference type="NCBI Taxonomy" id="144539"/>
    <lineage>
        <taxon>Eukaryota</taxon>
        <taxon>Fungi</taxon>
        <taxon>Fungi incertae sedis</taxon>
        <taxon>Mucoromycota</taxon>
        <taxon>Glomeromycotina</taxon>
        <taxon>Glomeromycetes</taxon>
        <taxon>Paraglomerales</taxon>
        <taxon>Paraglomeraceae</taxon>
        <taxon>Paraglomus</taxon>
    </lineage>
</organism>
<dbReference type="Gene3D" id="3.30.470.30">
    <property type="entry name" value="DNA ligase/mRNA capping enzyme"/>
    <property type="match status" value="1"/>
</dbReference>
<accession>A0A9N9H2F7</accession>
<keyword evidence="2" id="KW-1185">Reference proteome</keyword>